<evidence type="ECO:0000313" key="3">
    <source>
        <dbReference type="Proteomes" id="UP000049455"/>
    </source>
</evidence>
<keyword evidence="3" id="KW-1185">Reference proteome</keyword>
<gene>
    <name evidence="2" type="ORF">JSE7799_00318</name>
</gene>
<evidence type="ECO:0000313" key="2">
    <source>
        <dbReference type="EMBL" id="CUH15719.1"/>
    </source>
</evidence>
<dbReference type="Pfam" id="PF14534">
    <property type="entry name" value="DUF4440"/>
    <property type="match status" value="1"/>
</dbReference>
<dbReference type="InterPro" id="IPR027843">
    <property type="entry name" value="DUF4440"/>
</dbReference>
<proteinExistence type="predicted"/>
<dbReference type="InterPro" id="IPR011944">
    <property type="entry name" value="Steroid_delta5-4_isomerase"/>
</dbReference>
<dbReference type="OrthoDB" id="122531at2"/>
<dbReference type="SUPFAM" id="SSF54427">
    <property type="entry name" value="NTF2-like"/>
    <property type="match status" value="1"/>
</dbReference>
<dbReference type="NCBIfam" id="TIGR02246">
    <property type="entry name" value="SgcJ/EcaC family oxidoreductase"/>
    <property type="match status" value="1"/>
</dbReference>
<evidence type="ECO:0000259" key="1">
    <source>
        <dbReference type="Pfam" id="PF14534"/>
    </source>
</evidence>
<dbReference type="STRING" id="313367.JSE7799_00318"/>
<dbReference type="InterPro" id="IPR032710">
    <property type="entry name" value="NTF2-like_dom_sf"/>
</dbReference>
<dbReference type="Proteomes" id="UP000049455">
    <property type="component" value="Unassembled WGS sequence"/>
</dbReference>
<dbReference type="AlphaFoldDB" id="A0A0M7B6K4"/>
<organism evidence="2 3">
    <name type="scientific">Jannaschia seosinensis</name>
    <dbReference type="NCBI Taxonomy" id="313367"/>
    <lineage>
        <taxon>Bacteria</taxon>
        <taxon>Pseudomonadati</taxon>
        <taxon>Pseudomonadota</taxon>
        <taxon>Alphaproteobacteria</taxon>
        <taxon>Rhodobacterales</taxon>
        <taxon>Roseobacteraceae</taxon>
        <taxon>Jannaschia</taxon>
    </lineage>
</organism>
<protein>
    <submittedName>
        <fullName evidence="2">SnoaL-like domain protein</fullName>
    </submittedName>
</protein>
<dbReference type="Gene3D" id="3.10.450.50">
    <property type="match status" value="1"/>
</dbReference>
<name>A0A0M7B6K4_9RHOB</name>
<sequence>MVSAPQAFVPAFIAAWAARDGDALAALFAEDADFVNVVGIWWEDRPAIARAHSHALHSFFAKTRLVAGRLKIRDLGDVAIIHARMALTGQVTPGGEAAGARTTILSFVLHRRDGGWTCVSAQNTDVVPGMETHLAGDGTFGAVDYR</sequence>
<dbReference type="RefSeq" id="WP_055662029.1">
    <property type="nucleotide sequence ID" value="NZ_CYPR01000018.1"/>
</dbReference>
<reference evidence="2 3" key="1">
    <citation type="submission" date="2015-09" db="EMBL/GenBank/DDBJ databases">
        <authorList>
            <person name="Jackson K.R."/>
            <person name="Lunt B.L."/>
            <person name="Fisher J.N.B."/>
            <person name="Gardner A.V."/>
            <person name="Bailey M.E."/>
            <person name="Deus L.M."/>
            <person name="Earl A.S."/>
            <person name="Gibby P.D."/>
            <person name="Hartmann K.A."/>
            <person name="Liu J.E."/>
            <person name="Manci A.M."/>
            <person name="Nielsen D.A."/>
            <person name="Solomon M.B."/>
            <person name="Breakwell D.P."/>
            <person name="Burnett S.H."/>
            <person name="Grose J.H."/>
        </authorList>
    </citation>
    <scope>NUCLEOTIDE SEQUENCE [LARGE SCALE GENOMIC DNA]</scope>
    <source>
        <strain evidence="2 3">CECT 7799</strain>
    </source>
</reference>
<accession>A0A0M7B6K4</accession>
<feature type="domain" description="DUF4440" evidence="1">
    <location>
        <begin position="11"/>
        <end position="117"/>
    </location>
</feature>
<dbReference type="EMBL" id="CYPR01000018">
    <property type="protein sequence ID" value="CUH15719.1"/>
    <property type="molecule type" value="Genomic_DNA"/>
</dbReference>